<dbReference type="GO" id="GO:0005829">
    <property type="term" value="C:cytosol"/>
    <property type="evidence" value="ECO:0007669"/>
    <property type="project" value="TreeGrafter"/>
</dbReference>
<dbReference type="GO" id="GO:0002098">
    <property type="term" value="P:tRNA wobble uridine modification"/>
    <property type="evidence" value="ECO:0007669"/>
    <property type="project" value="InterPro"/>
</dbReference>
<evidence type="ECO:0000313" key="11">
    <source>
        <dbReference type="Proteomes" id="UP000326924"/>
    </source>
</evidence>
<keyword evidence="7" id="KW-0819">tRNA processing</keyword>
<protein>
    <recommendedName>
        <fullName evidence="5">Elongator complex protein 5</fullName>
    </recommendedName>
</protein>
<reference evidence="10 11" key="1">
    <citation type="submission" date="2019-09" db="EMBL/GenBank/DDBJ databases">
        <title>Draft genome of the ectomycorrhizal ascomycete Sphaerosporella brunnea.</title>
        <authorList>
            <consortium name="DOE Joint Genome Institute"/>
            <person name="Benucci G.M."/>
            <person name="Marozzi G."/>
            <person name="Antonielli L."/>
            <person name="Sanchez S."/>
            <person name="Marco P."/>
            <person name="Wang X."/>
            <person name="Falini L.B."/>
            <person name="Barry K."/>
            <person name="Haridas S."/>
            <person name="Lipzen A."/>
            <person name="Labutti K."/>
            <person name="Grigoriev I.V."/>
            <person name="Murat C."/>
            <person name="Martin F."/>
            <person name="Albertini E."/>
            <person name="Donnini D."/>
            <person name="Bonito G."/>
        </authorList>
    </citation>
    <scope>NUCLEOTIDE SEQUENCE [LARGE SCALE GENOMIC DNA]</scope>
    <source>
        <strain evidence="10 11">Sb_GMNB300</strain>
    </source>
</reference>
<evidence type="ECO:0000256" key="6">
    <source>
        <dbReference type="ARBA" id="ARBA00022490"/>
    </source>
</evidence>
<evidence type="ECO:0000256" key="7">
    <source>
        <dbReference type="ARBA" id="ARBA00022694"/>
    </source>
</evidence>
<comment type="pathway">
    <text evidence="3">tRNA modification; 5-methoxycarbonylmethyl-2-thiouridine-tRNA biosynthesis.</text>
</comment>
<dbReference type="InParanoid" id="A0A5J5F4R8"/>
<dbReference type="InterPro" id="IPR019519">
    <property type="entry name" value="Elp5"/>
</dbReference>
<dbReference type="GO" id="GO:0000049">
    <property type="term" value="F:tRNA binding"/>
    <property type="evidence" value="ECO:0007669"/>
    <property type="project" value="TreeGrafter"/>
</dbReference>
<dbReference type="Gene3D" id="3.40.50.300">
    <property type="entry name" value="P-loop containing nucleotide triphosphate hydrolases"/>
    <property type="match status" value="1"/>
</dbReference>
<evidence type="ECO:0000256" key="2">
    <source>
        <dbReference type="ARBA" id="ARBA00004496"/>
    </source>
</evidence>
<dbReference type="CDD" id="cd19496">
    <property type="entry name" value="Elp5"/>
    <property type="match status" value="1"/>
</dbReference>
<comment type="caution">
    <text evidence="10">The sequence shown here is derived from an EMBL/GenBank/DDBJ whole genome shotgun (WGS) entry which is preliminary data.</text>
</comment>
<feature type="region of interest" description="Disordered" evidence="9">
    <location>
        <begin position="315"/>
        <end position="337"/>
    </location>
</feature>
<keyword evidence="11" id="KW-1185">Reference proteome</keyword>
<organism evidence="10 11">
    <name type="scientific">Sphaerosporella brunnea</name>
    <dbReference type="NCBI Taxonomy" id="1250544"/>
    <lineage>
        <taxon>Eukaryota</taxon>
        <taxon>Fungi</taxon>
        <taxon>Dikarya</taxon>
        <taxon>Ascomycota</taxon>
        <taxon>Pezizomycotina</taxon>
        <taxon>Pezizomycetes</taxon>
        <taxon>Pezizales</taxon>
        <taxon>Pyronemataceae</taxon>
        <taxon>Sphaerosporella</taxon>
    </lineage>
</organism>
<evidence type="ECO:0000313" key="10">
    <source>
        <dbReference type="EMBL" id="KAA8911330.1"/>
    </source>
</evidence>
<dbReference type="Proteomes" id="UP000326924">
    <property type="component" value="Unassembled WGS sequence"/>
</dbReference>
<accession>A0A5J5F4R8</accession>
<evidence type="ECO:0000256" key="5">
    <source>
        <dbReference type="ARBA" id="ARBA00020264"/>
    </source>
</evidence>
<evidence type="ECO:0000256" key="9">
    <source>
        <dbReference type="SAM" id="MobiDB-lite"/>
    </source>
</evidence>
<dbReference type="PANTHER" id="PTHR15641">
    <property type="entry name" value="ELONGATOR COMPLEX PROTEIN 5"/>
    <property type="match status" value="1"/>
</dbReference>
<evidence type="ECO:0000256" key="8">
    <source>
        <dbReference type="ARBA" id="ARBA00023242"/>
    </source>
</evidence>
<comment type="similarity">
    <text evidence="4">Belongs to the ELP5 family.</text>
</comment>
<evidence type="ECO:0000256" key="4">
    <source>
        <dbReference type="ARBA" id="ARBA00009567"/>
    </source>
</evidence>
<dbReference type="PANTHER" id="PTHR15641:SF1">
    <property type="entry name" value="ELONGATOR COMPLEX PROTEIN 5"/>
    <property type="match status" value="1"/>
</dbReference>
<dbReference type="OrthoDB" id="166907at2759"/>
<dbReference type="GO" id="GO:0033588">
    <property type="term" value="C:elongator holoenzyme complex"/>
    <property type="evidence" value="ECO:0007669"/>
    <property type="project" value="InterPro"/>
</dbReference>
<dbReference type="AlphaFoldDB" id="A0A5J5F4R8"/>
<keyword evidence="6" id="KW-0963">Cytoplasm</keyword>
<evidence type="ECO:0000256" key="1">
    <source>
        <dbReference type="ARBA" id="ARBA00004123"/>
    </source>
</evidence>
<dbReference type="FunCoup" id="A0A5J5F4R8">
    <property type="interactions" value="1014"/>
</dbReference>
<proteinExistence type="inferred from homology"/>
<comment type="subcellular location">
    <subcellularLocation>
        <location evidence="2">Cytoplasm</location>
    </subcellularLocation>
    <subcellularLocation>
        <location evidence="1">Nucleus</location>
    </subcellularLocation>
</comment>
<dbReference type="EMBL" id="VXIS01000037">
    <property type="protein sequence ID" value="KAA8911330.1"/>
    <property type="molecule type" value="Genomic_DNA"/>
</dbReference>
<gene>
    <name evidence="10" type="ORF">FN846DRAFT_936368</name>
</gene>
<evidence type="ECO:0000256" key="3">
    <source>
        <dbReference type="ARBA" id="ARBA00005043"/>
    </source>
</evidence>
<name>A0A5J5F4R8_9PEZI</name>
<feature type="compositionally biased region" description="Acidic residues" evidence="9">
    <location>
        <begin position="326"/>
        <end position="337"/>
    </location>
</feature>
<dbReference type="GO" id="GO:0005634">
    <property type="term" value="C:nucleus"/>
    <property type="evidence" value="ECO:0007669"/>
    <property type="project" value="UniProtKB-SubCell"/>
</dbReference>
<dbReference type="InterPro" id="IPR027417">
    <property type="entry name" value="P-loop_NTPase"/>
</dbReference>
<dbReference type="UniPathway" id="UPA00988"/>
<sequence length="337" mass="36356">MPFPADHRRTHNLLLLSRLLSLRDNASPFTLLLDSLSQSAAPLVTEYISRAAAAKLTTLYVSFGTAPYMPSNNNMTIIGARGLGLQQLSQKISAALSSAGAGKKALIILSPLNPLCTTHPAEVPQFLSSLLSPTTSLLGVFHTDVPAAAAASEKAYPDTAPAPLTLLNYFATTVITLHSFAHVLQEKEARDRSAAPPAFGLDEGVDGVLVGLGANSPGGLVLELEYRRKSGRGVREWYFLGEAVMSKLPGGAEEKMVLLEEHPAWRVEEKVVDGAEEEKGPESTFELGLTERQKRAREEVVLPYFDAQRESGIGGGGMILFTPDREIDDFDDEEDEI</sequence>
<keyword evidence="8" id="KW-0539">Nucleus</keyword>
<dbReference type="Pfam" id="PF10483">
    <property type="entry name" value="Elong_Iki1"/>
    <property type="match status" value="1"/>
</dbReference>